<gene>
    <name evidence="1" type="ORF">RI060_16965</name>
</gene>
<protein>
    <submittedName>
        <fullName evidence="1">Uncharacterized protein</fullName>
    </submittedName>
</protein>
<evidence type="ECO:0000313" key="1">
    <source>
        <dbReference type="EMBL" id="WND18930.1"/>
    </source>
</evidence>
<proteinExistence type="predicted"/>
<sequence length="126" mass="13871">MDIILDPPNGVPPVSMGMPFEEAVEAAACWGDVRVMEPVEHNPTVQIQAVADDYDVIVVLRDQQTVNAVDISAPSDVGPQVLWRGIDVFRTPARQLLKLFSDAGYRIDDSNPEEPVVLDLTIAFNR</sequence>
<accession>A0ABY9UAV2</accession>
<evidence type="ECO:0000313" key="2">
    <source>
        <dbReference type="Proteomes" id="UP001249394"/>
    </source>
</evidence>
<name>A0ABY9UAV2_STRVL</name>
<keyword evidence="2" id="KW-1185">Reference proteome</keyword>
<reference evidence="1 2" key="1">
    <citation type="submission" date="2023-09" db="EMBL/GenBank/DDBJ databases">
        <title>The genome sequence of Streptomyces anthocyanicus.</title>
        <authorList>
            <person name="Mo P."/>
        </authorList>
    </citation>
    <scope>NUCLEOTIDE SEQUENCE [LARGE SCALE GENOMIC DNA]</scope>
    <source>
        <strain evidence="1 2">JCM 4387</strain>
    </source>
</reference>
<dbReference type="Proteomes" id="UP001249394">
    <property type="component" value="Chromosome"/>
</dbReference>
<organism evidence="1 2">
    <name type="scientific">Streptomyces violaceus</name>
    <name type="common">Streptomyces venezuelae</name>
    <dbReference type="NCBI Taxonomy" id="1936"/>
    <lineage>
        <taxon>Bacteria</taxon>
        <taxon>Bacillati</taxon>
        <taxon>Actinomycetota</taxon>
        <taxon>Actinomycetes</taxon>
        <taxon>Kitasatosporales</taxon>
        <taxon>Streptomycetaceae</taxon>
        <taxon>Streptomyces</taxon>
    </lineage>
</organism>
<dbReference type="EMBL" id="CP134213">
    <property type="protein sequence ID" value="WND18930.1"/>
    <property type="molecule type" value="Genomic_DNA"/>
</dbReference>